<accession>A0A0M6XW70</accession>
<dbReference type="GO" id="GO:0046872">
    <property type="term" value="F:metal ion binding"/>
    <property type="evidence" value="ECO:0007669"/>
    <property type="project" value="InterPro"/>
</dbReference>
<gene>
    <name evidence="2" type="primary">csoR</name>
    <name evidence="2" type="ORF">JAN5088_03327</name>
</gene>
<keyword evidence="3" id="KW-1185">Reference proteome</keyword>
<evidence type="ECO:0000313" key="3">
    <source>
        <dbReference type="Proteomes" id="UP000048908"/>
    </source>
</evidence>
<comment type="similarity">
    <text evidence="1">Belongs to the FrmR/RcnR family.</text>
</comment>
<dbReference type="InterPro" id="IPR003735">
    <property type="entry name" value="Metal_Tscrpt_repr"/>
</dbReference>
<evidence type="ECO:0000256" key="1">
    <source>
        <dbReference type="ARBA" id="ARBA00005260"/>
    </source>
</evidence>
<evidence type="ECO:0000313" key="2">
    <source>
        <dbReference type="EMBL" id="CTQ34531.1"/>
    </source>
</evidence>
<name>A0A0M6XW70_9RHOB</name>
<reference evidence="2 3" key="1">
    <citation type="submission" date="2015-07" db="EMBL/GenBank/DDBJ databases">
        <authorList>
            <person name="Noorani M."/>
        </authorList>
    </citation>
    <scope>NUCLEOTIDE SEQUENCE [LARGE SCALE GENOMIC DNA]</scope>
    <source>
        <strain evidence="2 3">CECT 5088</strain>
    </source>
</reference>
<protein>
    <submittedName>
        <fullName evidence="2">Copper-sensitive operon repressor</fullName>
    </submittedName>
</protein>
<dbReference type="Pfam" id="PF02583">
    <property type="entry name" value="Trns_repr_metal"/>
    <property type="match status" value="1"/>
</dbReference>
<dbReference type="PANTHER" id="PTHR33677">
    <property type="entry name" value="TRANSCRIPTIONAL REPRESSOR FRMR-RELATED"/>
    <property type="match status" value="1"/>
</dbReference>
<dbReference type="Gene3D" id="1.20.58.1000">
    <property type="entry name" value="Metal-sensitive repressor, helix protomer"/>
    <property type="match status" value="1"/>
</dbReference>
<dbReference type="GO" id="GO:0003677">
    <property type="term" value="F:DNA binding"/>
    <property type="evidence" value="ECO:0007669"/>
    <property type="project" value="InterPro"/>
</dbReference>
<dbReference type="EMBL" id="CXPG01000022">
    <property type="protein sequence ID" value="CTQ34531.1"/>
    <property type="molecule type" value="Genomic_DNA"/>
</dbReference>
<proteinExistence type="inferred from homology"/>
<organism evidence="2 3">
    <name type="scientific">Jannaschia rubra</name>
    <dbReference type="NCBI Taxonomy" id="282197"/>
    <lineage>
        <taxon>Bacteria</taxon>
        <taxon>Pseudomonadati</taxon>
        <taxon>Pseudomonadota</taxon>
        <taxon>Alphaproteobacteria</taxon>
        <taxon>Rhodobacterales</taxon>
        <taxon>Roseobacteraceae</taxon>
        <taxon>Jannaschia</taxon>
    </lineage>
</organism>
<dbReference type="InterPro" id="IPR038390">
    <property type="entry name" value="Metal_Tscrpt_repr_sf"/>
</dbReference>
<dbReference type="GO" id="GO:0045892">
    <property type="term" value="P:negative regulation of DNA-templated transcription"/>
    <property type="evidence" value="ECO:0007669"/>
    <property type="project" value="UniProtKB-ARBA"/>
</dbReference>
<dbReference type="CDD" id="cd10148">
    <property type="entry name" value="CsoR-like_DUF156"/>
    <property type="match status" value="1"/>
</dbReference>
<sequence length="111" mass="12410">MRTALLHTRRGYQGILMDQADKADRREAKVHRLNRIAGQVQGVARMVAEGRYCMDILNQVQAVKAALAKAEAEILRDHAATCVHEAIRAGDAQATQMKLDELVGLFDRSRR</sequence>
<dbReference type="AlphaFoldDB" id="A0A0M6XW70"/>
<dbReference type="PANTHER" id="PTHR33677:SF3">
    <property type="entry name" value="COPPER-SENSING TRANSCRIPTIONAL REPRESSOR RICR"/>
    <property type="match status" value="1"/>
</dbReference>
<dbReference type="Proteomes" id="UP000048908">
    <property type="component" value="Unassembled WGS sequence"/>
</dbReference>